<evidence type="ECO:0000313" key="2">
    <source>
        <dbReference type="EMBL" id="SDC45039.1"/>
    </source>
</evidence>
<feature type="signal peptide" evidence="1">
    <location>
        <begin position="1"/>
        <end position="20"/>
    </location>
</feature>
<gene>
    <name evidence="2" type="ORF">SAMN05660835_00866</name>
</gene>
<name>A0A1G6LPD6_9BACT</name>
<keyword evidence="2" id="KW-0413">Isomerase</keyword>
<sequence>MKFLASLFMVMVFLTTTAFAQTQDKVLATVNGYEITQSAVDNIMKSLPAGVVNDKNKEQVKENVLNSLISERVLLDEAKKLNLEKDPVVAQEIKAQTDNILINALLQKKFGNQNFTPTDKEITDFYNQNKSRLKDSKGQLLPLSKVKPEIAQYLTNMKKKQALDQYIEELKKQDNIKINK</sequence>
<dbReference type="InterPro" id="IPR050245">
    <property type="entry name" value="PrsA_foldase"/>
</dbReference>
<dbReference type="Proteomes" id="UP000199411">
    <property type="component" value="Unassembled WGS sequence"/>
</dbReference>
<keyword evidence="3" id="KW-1185">Reference proteome</keyword>
<accession>A0A1G6LPD6</accession>
<evidence type="ECO:0000313" key="3">
    <source>
        <dbReference type="Proteomes" id="UP000199411"/>
    </source>
</evidence>
<dbReference type="OrthoDB" id="14196at2"/>
<dbReference type="PANTHER" id="PTHR47245:SF2">
    <property type="entry name" value="PEPTIDYL-PROLYL CIS-TRANS ISOMERASE HP_0175-RELATED"/>
    <property type="match status" value="1"/>
</dbReference>
<dbReference type="Gene3D" id="6.10.140.970">
    <property type="match status" value="1"/>
</dbReference>
<dbReference type="SUPFAM" id="SSF109998">
    <property type="entry name" value="Triger factor/SurA peptide-binding domain-like"/>
    <property type="match status" value="1"/>
</dbReference>
<dbReference type="Gene3D" id="1.10.8.1040">
    <property type="match status" value="1"/>
</dbReference>
<feature type="chain" id="PRO_5011786640" evidence="1">
    <location>
        <begin position="21"/>
        <end position="180"/>
    </location>
</feature>
<organism evidence="2 3">
    <name type="scientific">Desulfurella multipotens</name>
    <dbReference type="NCBI Taxonomy" id="79269"/>
    <lineage>
        <taxon>Bacteria</taxon>
        <taxon>Pseudomonadati</taxon>
        <taxon>Campylobacterota</taxon>
        <taxon>Desulfurellia</taxon>
        <taxon>Desulfurellales</taxon>
        <taxon>Desulfurellaceae</taxon>
        <taxon>Desulfurella</taxon>
    </lineage>
</organism>
<keyword evidence="1" id="KW-0732">Signal</keyword>
<dbReference type="Pfam" id="PF13623">
    <property type="entry name" value="SurA_N_2"/>
    <property type="match status" value="1"/>
</dbReference>
<dbReference type="AlphaFoldDB" id="A0A1G6LPD6"/>
<protein>
    <submittedName>
        <fullName evidence="2">Peptidyl-prolyl cis-trans isomerase C</fullName>
    </submittedName>
</protein>
<proteinExistence type="predicted"/>
<dbReference type="PANTHER" id="PTHR47245">
    <property type="entry name" value="PEPTIDYLPROLYL ISOMERASE"/>
    <property type="match status" value="1"/>
</dbReference>
<dbReference type="EMBL" id="FMYU01000005">
    <property type="protein sequence ID" value="SDC45039.1"/>
    <property type="molecule type" value="Genomic_DNA"/>
</dbReference>
<reference evidence="3" key="1">
    <citation type="submission" date="2016-10" db="EMBL/GenBank/DDBJ databases">
        <authorList>
            <person name="Varghese N."/>
            <person name="Submissions S."/>
        </authorList>
    </citation>
    <scope>NUCLEOTIDE SEQUENCE [LARGE SCALE GENOMIC DNA]</scope>
    <source>
        <strain evidence="3">DSM 8415</strain>
    </source>
</reference>
<evidence type="ECO:0000256" key="1">
    <source>
        <dbReference type="SAM" id="SignalP"/>
    </source>
</evidence>
<dbReference type="GO" id="GO:0016853">
    <property type="term" value="F:isomerase activity"/>
    <property type="evidence" value="ECO:0007669"/>
    <property type="project" value="UniProtKB-KW"/>
</dbReference>
<dbReference type="RefSeq" id="WP_092128424.1">
    <property type="nucleotide sequence ID" value="NZ_FMYU01000005.1"/>
</dbReference>
<dbReference type="InterPro" id="IPR027304">
    <property type="entry name" value="Trigger_fact/SurA_dom_sf"/>
</dbReference>